<proteinExistence type="predicted"/>
<dbReference type="Proteomes" id="UP001476798">
    <property type="component" value="Unassembled WGS sequence"/>
</dbReference>
<dbReference type="EMBL" id="JAHRIO010021628">
    <property type="protein sequence ID" value="MEQ2165614.1"/>
    <property type="molecule type" value="Genomic_DNA"/>
</dbReference>
<sequence length="200" mass="22439">EHVGAMQEVMQIKLISFNQSEVLVEIRPRLSSNSSASELEPLRLSITCCHDDRFILRITNSDQQQQVRPLKGDVNEELAGLVGGSSSGRWTELSAALVEVLQYYMGQVELLCEIRSLRSRFAIDWCPAQRLLIYLKSASLVCHLEVEEGYPSGGRTRLCSVRRDGQPIDMSGLKQQEPHCFHSAAPVSMYPGFPRGYLEV</sequence>
<evidence type="ECO:0000313" key="2">
    <source>
        <dbReference type="Proteomes" id="UP001476798"/>
    </source>
</evidence>
<keyword evidence="2" id="KW-1185">Reference proteome</keyword>
<name>A0ABV0N3X5_9TELE</name>
<reference evidence="1 2" key="1">
    <citation type="submission" date="2021-06" db="EMBL/GenBank/DDBJ databases">
        <authorList>
            <person name="Palmer J.M."/>
        </authorList>
    </citation>
    <scope>NUCLEOTIDE SEQUENCE [LARGE SCALE GENOMIC DNA]</scope>
    <source>
        <strain evidence="1 2">GA_2019</strain>
        <tissue evidence="1">Muscle</tissue>
    </source>
</reference>
<protein>
    <submittedName>
        <fullName evidence="1">Uncharacterized protein</fullName>
    </submittedName>
</protein>
<comment type="caution">
    <text evidence="1">The sequence shown here is derived from an EMBL/GenBank/DDBJ whole genome shotgun (WGS) entry which is preliminary data.</text>
</comment>
<gene>
    <name evidence="1" type="ORF">GOODEAATRI_018890</name>
</gene>
<organism evidence="1 2">
    <name type="scientific">Goodea atripinnis</name>
    <dbReference type="NCBI Taxonomy" id="208336"/>
    <lineage>
        <taxon>Eukaryota</taxon>
        <taxon>Metazoa</taxon>
        <taxon>Chordata</taxon>
        <taxon>Craniata</taxon>
        <taxon>Vertebrata</taxon>
        <taxon>Euteleostomi</taxon>
        <taxon>Actinopterygii</taxon>
        <taxon>Neopterygii</taxon>
        <taxon>Teleostei</taxon>
        <taxon>Neoteleostei</taxon>
        <taxon>Acanthomorphata</taxon>
        <taxon>Ovalentaria</taxon>
        <taxon>Atherinomorphae</taxon>
        <taxon>Cyprinodontiformes</taxon>
        <taxon>Goodeidae</taxon>
        <taxon>Goodea</taxon>
    </lineage>
</organism>
<feature type="non-terminal residue" evidence="1">
    <location>
        <position position="1"/>
    </location>
</feature>
<accession>A0ABV0N3X5</accession>
<evidence type="ECO:0000313" key="1">
    <source>
        <dbReference type="EMBL" id="MEQ2165614.1"/>
    </source>
</evidence>